<evidence type="ECO:0000313" key="4">
    <source>
        <dbReference type="EMBL" id="EGZ11361.1"/>
    </source>
</evidence>
<keyword evidence="2 4" id="KW-0378">Hydrolase</keyword>
<keyword evidence="2" id="KW-0119">Carbohydrate metabolism</keyword>
<keyword evidence="2" id="KW-0624">Polysaccharide degradation</keyword>
<keyword evidence="3" id="KW-0732">Signal</keyword>
<dbReference type="RefSeq" id="XP_009534106.1">
    <property type="nucleotide sequence ID" value="XM_009535811.1"/>
</dbReference>
<dbReference type="Proteomes" id="UP000002640">
    <property type="component" value="Unassembled WGS sequence"/>
</dbReference>
<feature type="chain" id="PRO_5003472819" evidence="3">
    <location>
        <begin position="22"/>
        <end position="246"/>
    </location>
</feature>
<dbReference type="STRING" id="1094619.G5A0H2"/>
<keyword evidence="2" id="KW-0326">Glycosidase</keyword>
<dbReference type="Gene3D" id="2.60.120.180">
    <property type="match status" value="1"/>
</dbReference>
<dbReference type="EMBL" id="JH159158">
    <property type="protein sequence ID" value="EGZ11361.1"/>
    <property type="molecule type" value="Genomic_DNA"/>
</dbReference>
<dbReference type="PANTHER" id="PTHR34002:SF9">
    <property type="entry name" value="XYLOGLUCAN-SPECIFIC ENDO-BETA-1,4-GLUCANASE A"/>
    <property type="match status" value="1"/>
</dbReference>
<dbReference type="GO" id="GO:0000272">
    <property type="term" value="P:polysaccharide catabolic process"/>
    <property type="evidence" value="ECO:0007669"/>
    <property type="project" value="UniProtKB-KW"/>
</dbReference>
<sequence length="246" mass="26494">MQISTVLTASALALAASPSFAEKEFCGEKNLTQTDDYILYNNLWGAWDDPKGWQCTGLDSVDGSTISWHTRFSWNGTAWQVKSFANAALQFDHVPIADVTSIPSTIEYDFQYEGKTVANVAYDLFTTSKIGGDAEYEVMVWLEAIGGAGPLSNTGSAIKHVTVGGVDFSLYHGKNGNMTVYSYVAANAMNSFSADFKQFFDELPANNTIAPTQYLINVQAGTEPFVGNGTLTVSKYSAAVHTAGAN</sequence>
<evidence type="ECO:0000313" key="5">
    <source>
        <dbReference type="Proteomes" id="UP000002640"/>
    </source>
</evidence>
<dbReference type="InterPro" id="IPR002594">
    <property type="entry name" value="GH12"/>
</dbReference>
<protein>
    <submittedName>
        <fullName evidence="4">Hydrolase</fullName>
    </submittedName>
</protein>
<evidence type="ECO:0000256" key="2">
    <source>
        <dbReference type="RuleBase" id="RU361163"/>
    </source>
</evidence>
<accession>G5A0H2</accession>
<dbReference type="InterPro" id="IPR013320">
    <property type="entry name" value="ConA-like_dom_sf"/>
</dbReference>
<dbReference type="GeneID" id="20660307"/>
<evidence type="ECO:0000256" key="1">
    <source>
        <dbReference type="ARBA" id="ARBA00005519"/>
    </source>
</evidence>
<proteinExistence type="inferred from homology"/>
<feature type="signal peptide" evidence="3">
    <location>
        <begin position="1"/>
        <end position="21"/>
    </location>
</feature>
<reference evidence="4 5" key="1">
    <citation type="journal article" date="2006" name="Science">
        <title>Phytophthora genome sequences uncover evolutionary origins and mechanisms of pathogenesis.</title>
        <authorList>
            <person name="Tyler B.M."/>
            <person name="Tripathy S."/>
            <person name="Zhang X."/>
            <person name="Dehal P."/>
            <person name="Jiang R.H."/>
            <person name="Aerts A."/>
            <person name="Arredondo F.D."/>
            <person name="Baxter L."/>
            <person name="Bensasson D."/>
            <person name="Beynon J.L."/>
            <person name="Chapman J."/>
            <person name="Damasceno C.M."/>
            <person name="Dorrance A.E."/>
            <person name="Dou D."/>
            <person name="Dickerman A.W."/>
            <person name="Dubchak I.L."/>
            <person name="Garbelotto M."/>
            <person name="Gijzen M."/>
            <person name="Gordon S.G."/>
            <person name="Govers F."/>
            <person name="Grunwald N.J."/>
            <person name="Huang W."/>
            <person name="Ivors K.L."/>
            <person name="Jones R.W."/>
            <person name="Kamoun S."/>
            <person name="Krampis K."/>
            <person name="Lamour K.H."/>
            <person name="Lee M.K."/>
            <person name="McDonald W.H."/>
            <person name="Medina M."/>
            <person name="Meijer H.J."/>
            <person name="Nordberg E.K."/>
            <person name="Maclean D.J."/>
            <person name="Ospina-Giraldo M.D."/>
            <person name="Morris P.F."/>
            <person name="Phuntumart V."/>
            <person name="Putnam N.H."/>
            <person name="Rash S."/>
            <person name="Rose J.K."/>
            <person name="Sakihama Y."/>
            <person name="Salamov A.A."/>
            <person name="Savidor A."/>
            <person name="Scheuring C.F."/>
            <person name="Smith B.M."/>
            <person name="Sobral B.W."/>
            <person name="Terry A."/>
            <person name="Torto-Alalibo T.A."/>
            <person name="Win J."/>
            <person name="Xu Z."/>
            <person name="Zhang H."/>
            <person name="Grigoriev I.V."/>
            <person name="Rokhsar D.S."/>
            <person name="Boore J.L."/>
        </authorList>
    </citation>
    <scope>NUCLEOTIDE SEQUENCE [LARGE SCALE GENOMIC DNA]</scope>
    <source>
        <strain evidence="4 5">P6497</strain>
    </source>
</reference>
<evidence type="ECO:0000256" key="3">
    <source>
        <dbReference type="SAM" id="SignalP"/>
    </source>
</evidence>
<dbReference type="KEGG" id="psoj:PHYSODRAFT_520599"/>
<dbReference type="PANTHER" id="PTHR34002">
    <property type="entry name" value="BLR1656 PROTEIN"/>
    <property type="match status" value="1"/>
</dbReference>
<dbReference type="SUPFAM" id="SSF49899">
    <property type="entry name" value="Concanavalin A-like lectins/glucanases"/>
    <property type="match status" value="1"/>
</dbReference>
<dbReference type="InterPro" id="IPR013319">
    <property type="entry name" value="GH11/12"/>
</dbReference>
<dbReference type="AlphaFoldDB" id="G5A0H2"/>
<keyword evidence="5" id="KW-1185">Reference proteome</keyword>
<comment type="similarity">
    <text evidence="1 2">Belongs to the glycosyl hydrolase 12 (cellulase H) family.</text>
</comment>
<dbReference type="GO" id="GO:0008810">
    <property type="term" value="F:cellulase activity"/>
    <property type="evidence" value="ECO:0007669"/>
    <property type="project" value="InterPro"/>
</dbReference>
<organism evidence="4 5">
    <name type="scientific">Phytophthora sojae (strain P6497)</name>
    <name type="common">Soybean stem and root rot agent</name>
    <name type="synonym">Phytophthora megasperma f. sp. glycines</name>
    <dbReference type="NCBI Taxonomy" id="1094619"/>
    <lineage>
        <taxon>Eukaryota</taxon>
        <taxon>Sar</taxon>
        <taxon>Stramenopiles</taxon>
        <taxon>Oomycota</taxon>
        <taxon>Peronosporomycetes</taxon>
        <taxon>Peronosporales</taxon>
        <taxon>Peronosporaceae</taxon>
        <taxon>Phytophthora</taxon>
    </lineage>
</organism>
<name>G5A0H2_PHYSP</name>
<dbReference type="Pfam" id="PF01670">
    <property type="entry name" value="Glyco_hydro_12"/>
    <property type="match status" value="1"/>
</dbReference>
<gene>
    <name evidence="4" type="ORF">PHYSODRAFT_520599</name>
</gene>
<dbReference type="InParanoid" id="G5A0H2"/>
<dbReference type="SMR" id="G5A0H2"/>
<dbReference type="OMA" id="LEIVIWM"/>